<evidence type="ECO:0000313" key="2">
    <source>
        <dbReference type="EMBL" id="KJK40110.1"/>
    </source>
</evidence>
<sequence>MPTATAPCTRSTTKHPPTSTEAEATHQSLIREGFPDSAVRIARSDDPAPAGSLLYAVQVGAETCIVGHVIELPGGGGGGFIGGLLPGGRCLDD</sequence>
<keyword evidence="3" id="KW-1185">Reference proteome</keyword>
<proteinExistence type="predicted"/>
<accession>A0A0F0GDY5</accession>
<dbReference type="Proteomes" id="UP000033393">
    <property type="component" value="Unassembled WGS sequence"/>
</dbReference>
<dbReference type="PATRIC" id="fig|68170.10.peg.836"/>
<reference evidence="2 3" key="1">
    <citation type="submission" date="2015-02" db="EMBL/GenBank/DDBJ databases">
        <authorList>
            <person name="Ju K.-S."/>
            <person name="Doroghazi J.R."/>
            <person name="Metcalf W."/>
        </authorList>
    </citation>
    <scope>NUCLEOTIDE SEQUENCE [LARGE SCALE GENOMIC DNA]</scope>
    <source>
        <strain evidence="2 3">NRRL B-16140</strain>
    </source>
</reference>
<evidence type="ECO:0000313" key="3">
    <source>
        <dbReference type="Proteomes" id="UP000033393"/>
    </source>
</evidence>
<protein>
    <submittedName>
        <fullName evidence="2">Uncharacterized protein</fullName>
    </submittedName>
</protein>
<gene>
    <name evidence="2" type="ORF">UK23_40570</name>
</gene>
<feature type="region of interest" description="Disordered" evidence="1">
    <location>
        <begin position="1"/>
        <end position="26"/>
    </location>
</feature>
<dbReference type="AlphaFoldDB" id="A0A0F0GDY5"/>
<comment type="caution">
    <text evidence="2">The sequence shown here is derived from an EMBL/GenBank/DDBJ whole genome shotgun (WGS) entry which is preliminary data.</text>
</comment>
<organism evidence="2 3">
    <name type="scientific">Lentzea aerocolonigenes</name>
    <name type="common">Lechevalieria aerocolonigenes</name>
    <name type="synonym">Saccharothrix aerocolonigenes</name>
    <dbReference type="NCBI Taxonomy" id="68170"/>
    <lineage>
        <taxon>Bacteria</taxon>
        <taxon>Bacillati</taxon>
        <taxon>Actinomycetota</taxon>
        <taxon>Actinomycetes</taxon>
        <taxon>Pseudonocardiales</taxon>
        <taxon>Pseudonocardiaceae</taxon>
        <taxon>Lentzea</taxon>
    </lineage>
</organism>
<dbReference type="EMBL" id="JYJG01000402">
    <property type="protein sequence ID" value="KJK40110.1"/>
    <property type="molecule type" value="Genomic_DNA"/>
</dbReference>
<name>A0A0F0GDY5_LENAE</name>
<evidence type="ECO:0000256" key="1">
    <source>
        <dbReference type="SAM" id="MobiDB-lite"/>
    </source>
</evidence>